<evidence type="ECO:0000256" key="11">
    <source>
        <dbReference type="PIRSR" id="PIRSR000605-50"/>
    </source>
</evidence>
<gene>
    <name evidence="15" type="primary">LOC107659922</name>
</gene>
<dbReference type="Proteomes" id="UP000472260">
    <property type="component" value="Unassembled WGS sequence"/>
</dbReference>
<dbReference type="EC" id="2.7.11.1" evidence="10"/>
<evidence type="ECO:0000256" key="4">
    <source>
        <dbReference type="ARBA" id="ARBA00022679"/>
    </source>
</evidence>
<keyword evidence="16" id="KW-1185">Reference proteome</keyword>
<evidence type="ECO:0000313" key="15">
    <source>
        <dbReference type="Ensembl" id="ENSSANP00000051216.1"/>
    </source>
</evidence>
<keyword evidence="6 10" id="KW-0418">Kinase</keyword>
<evidence type="ECO:0000259" key="14">
    <source>
        <dbReference type="PROSITE" id="PS51285"/>
    </source>
</evidence>
<keyword evidence="7 10" id="KW-0067">ATP-binding</keyword>
<feature type="domain" description="Protein kinase" evidence="13">
    <location>
        <begin position="73"/>
        <end position="311"/>
    </location>
</feature>
<dbReference type="GO" id="GO:0007165">
    <property type="term" value="P:signal transduction"/>
    <property type="evidence" value="ECO:0007669"/>
    <property type="project" value="InterPro"/>
</dbReference>
<sequence length="483" mass="54593">MSMRREARAPYAVRSDLGQRNQRWLAFSTSIWTSQRKMSPMMSWRSNMDDCEKIEISEDNVNQGTENICTECFELLRVLGKGGYGKAMIVRNAKDTAHTKAERNILEEVKHPFIVDLIYAFQTGGKLYLILEYLSGGELFMQLEREGIFMEDTACFYLAEISMALGHLHQKGIIYRDLKPENIMLNNQGHVKLTDFGLCKESIHDGTVTHTFCGTIEYMAPEILMRSGHNRAVDWWSLGALMYDMLTGAPPFTGENRKKTIDKILKCKLNLPPYLTQEARDLLKRLLKRNASSRLGAGSGDATEVQTHPFFRHVNWEDLLTRKVEPPFKPFLQSADDVSQFDSKFTSQTPVDSPDDSTLSESANQVFLGFTYVAPSVLENLKEKFSFEPKIRSPRRFLGSPRTPVSPVKFSGDCWPRGPTLPGSSTLQSPTEVSTMDQMEVQASSEATAPLPIRQPAGSSVGQFKQQVYPVISKRPEHLRMNL</sequence>
<keyword evidence="2 10" id="KW-0723">Serine/threonine-protein kinase</keyword>
<evidence type="ECO:0000256" key="12">
    <source>
        <dbReference type="SAM" id="MobiDB-lite"/>
    </source>
</evidence>
<dbReference type="InterPro" id="IPR011009">
    <property type="entry name" value="Kinase-like_dom_sf"/>
</dbReference>
<proteinExistence type="inferred from homology"/>
<dbReference type="PROSITE" id="PS50011">
    <property type="entry name" value="PROTEIN_KINASE_DOM"/>
    <property type="match status" value="1"/>
</dbReference>
<evidence type="ECO:0000256" key="7">
    <source>
        <dbReference type="ARBA" id="ARBA00022840"/>
    </source>
</evidence>
<feature type="compositionally biased region" description="Polar residues" evidence="12">
    <location>
        <begin position="422"/>
        <end position="446"/>
    </location>
</feature>
<dbReference type="GO" id="GO:0005524">
    <property type="term" value="F:ATP binding"/>
    <property type="evidence" value="ECO:0007669"/>
    <property type="project" value="UniProtKB-KW"/>
</dbReference>
<feature type="active site" description="Proton acceptor" evidence="11">
    <location>
        <position position="177"/>
    </location>
</feature>
<evidence type="ECO:0000256" key="6">
    <source>
        <dbReference type="ARBA" id="ARBA00022777"/>
    </source>
</evidence>
<dbReference type="SUPFAM" id="SSF56112">
    <property type="entry name" value="Protein kinase-like (PK-like)"/>
    <property type="match status" value="1"/>
</dbReference>
<evidence type="ECO:0000256" key="1">
    <source>
        <dbReference type="ARBA" id="ARBA00009804"/>
    </source>
</evidence>
<dbReference type="InterPro" id="IPR000719">
    <property type="entry name" value="Prot_kinase_dom"/>
</dbReference>
<dbReference type="FunFam" id="1.10.510.10:FF:000092">
    <property type="entry name" value="Ribosomal protein S6 kinase"/>
    <property type="match status" value="1"/>
</dbReference>
<keyword evidence="4 10" id="KW-0808">Transferase</keyword>
<evidence type="ECO:0000313" key="16">
    <source>
        <dbReference type="Proteomes" id="UP000472260"/>
    </source>
</evidence>
<evidence type="ECO:0000256" key="5">
    <source>
        <dbReference type="ARBA" id="ARBA00022741"/>
    </source>
</evidence>
<feature type="region of interest" description="Disordered" evidence="12">
    <location>
        <begin position="409"/>
        <end position="446"/>
    </location>
</feature>
<dbReference type="Gene3D" id="3.30.200.20">
    <property type="entry name" value="Phosphorylase Kinase, domain 1"/>
    <property type="match status" value="2"/>
</dbReference>
<comment type="similarity">
    <text evidence="1 10">Belongs to the protein kinase superfamily. AGC Ser/Thr protein kinase family. S6 kinase subfamily.</text>
</comment>
<dbReference type="CDD" id="cd05584">
    <property type="entry name" value="STKc_p70S6K"/>
    <property type="match status" value="1"/>
</dbReference>
<dbReference type="AlphaFoldDB" id="A0A671P5F4"/>
<evidence type="ECO:0000256" key="10">
    <source>
        <dbReference type="PIRNR" id="PIRNR000605"/>
    </source>
</evidence>
<dbReference type="Gene3D" id="1.10.510.10">
    <property type="entry name" value="Transferase(Phosphotransferase) domain 1"/>
    <property type="match status" value="1"/>
</dbReference>
<dbReference type="InterPro" id="IPR008271">
    <property type="entry name" value="Ser/Thr_kinase_AS"/>
</dbReference>
<comment type="catalytic activity">
    <reaction evidence="8 10">
        <text>L-threonyl-[protein] + ATP = O-phospho-L-threonyl-[protein] + ADP + H(+)</text>
        <dbReference type="Rhea" id="RHEA:46608"/>
        <dbReference type="Rhea" id="RHEA-COMP:11060"/>
        <dbReference type="Rhea" id="RHEA-COMP:11605"/>
        <dbReference type="ChEBI" id="CHEBI:15378"/>
        <dbReference type="ChEBI" id="CHEBI:30013"/>
        <dbReference type="ChEBI" id="CHEBI:30616"/>
        <dbReference type="ChEBI" id="CHEBI:61977"/>
        <dbReference type="ChEBI" id="CHEBI:456216"/>
        <dbReference type="EC" id="2.7.11.1"/>
    </reaction>
</comment>
<name>A0A671P5F4_9TELE</name>
<dbReference type="GO" id="GO:0004674">
    <property type="term" value="F:protein serine/threonine kinase activity"/>
    <property type="evidence" value="ECO:0007669"/>
    <property type="project" value="UniProtKB-KW"/>
</dbReference>
<dbReference type="InterPro" id="IPR000961">
    <property type="entry name" value="AGC-kinase_C"/>
</dbReference>
<dbReference type="PANTHER" id="PTHR24351">
    <property type="entry name" value="RIBOSOMAL PROTEIN S6 KINASE"/>
    <property type="match status" value="1"/>
</dbReference>
<evidence type="ECO:0000259" key="13">
    <source>
        <dbReference type="PROSITE" id="PS50011"/>
    </source>
</evidence>
<evidence type="ECO:0000256" key="3">
    <source>
        <dbReference type="ARBA" id="ARBA00022553"/>
    </source>
</evidence>
<dbReference type="InterPro" id="IPR016238">
    <property type="entry name" value="Ribosomal_S6_kinase"/>
</dbReference>
<dbReference type="Ensembl" id="ENSSANT00000054428.1">
    <property type="protein sequence ID" value="ENSSANP00000051216.1"/>
    <property type="gene ID" value="ENSSANG00000024779.1"/>
</dbReference>
<evidence type="ECO:0000256" key="9">
    <source>
        <dbReference type="ARBA" id="ARBA00048679"/>
    </source>
</evidence>
<reference evidence="15" key="2">
    <citation type="submission" date="2025-09" db="UniProtKB">
        <authorList>
            <consortium name="Ensembl"/>
        </authorList>
    </citation>
    <scope>IDENTIFICATION</scope>
</reference>
<keyword evidence="3" id="KW-0597">Phosphoprotein</keyword>
<organism evidence="15 16">
    <name type="scientific">Sinocyclocheilus anshuiensis</name>
    <dbReference type="NCBI Taxonomy" id="1608454"/>
    <lineage>
        <taxon>Eukaryota</taxon>
        <taxon>Metazoa</taxon>
        <taxon>Chordata</taxon>
        <taxon>Craniata</taxon>
        <taxon>Vertebrata</taxon>
        <taxon>Euteleostomi</taxon>
        <taxon>Actinopterygii</taxon>
        <taxon>Neopterygii</taxon>
        <taxon>Teleostei</taxon>
        <taxon>Ostariophysi</taxon>
        <taxon>Cypriniformes</taxon>
        <taxon>Cyprinidae</taxon>
        <taxon>Cyprininae</taxon>
        <taxon>Sinocyclocheilus</taxon>
    </lineage>
</organism>
<dbReference type="PIRSF" id="PIRSF000605">
    <property type="entry name" value="Ribsml_S6_kin_1"/>
    <property type="match status" value="1"/>
</dbReference>
<dbReference type="SMART" id="SM00220">
    <property type="entry name" value="S_TKc"/>
    <property type="match status" value="1"/>
</dbReference>
<dbReference type="InterPro" id="IPR017892">
    <property type="entry name" value="Pkinase_C"/>
</dbReference>
<reference evidence="15" key="1">
    <citation type="submission" date="2025-08" db="UniProtKB">
        <authorList>
            <consortium name="Ensembl"/>
        </authorList>
    </citation>
    <scope>IDENTIFICATION</scope>
</reference>
<evidence type="ECO:0000256" key="8">
    <source>
        <dbReference type="ARBA" id="ARBA00047899"/>
    </source>
</evidence>
<dbReference type="PROSITE" id="PS51285">
    <property type="entry name" value="AGC_KINASE_CTER"/>
    <property type="match status" value="1"/>
</dbReference>
<accession>A0A671P5F4</accession>
<comment type="catalytic activity">
    <reaction evidence="9 10">
        <text>L-seryl-[protein] + ATP = O-phospho-L-seryl-[protein] + ADP + H(+)</text>
        <dbReference type="Rhea" id="RHEA:17989"/>
        <dbReference type="Rhea" id="RHEA-COMP:9863"/>
        <dbReference type="Rhea" id="RHEA-COMP:11604"/>
        <dbReference type="ChEBI" id="CHEBI:15378"/>
        <dbReference type="ChEBI" id="CHEBI:29999"/>
        <dbReference type="ChEBI" id="CHEBI:30616"/>
        <dbReference type="ChEBI" id="CHEBI:83421"/>
        <dbReference type="ChEBI" id="CHEBI:456216"/>
        <dbReference type="EC" id="2.7.11.1"/>
    </reaction>
</comment>
<keyword evidence="5 10" id="KW-0547">Nucleotide-binding</keyword>
<protein>
    <recommendedName>
        <fullName evidence="10">Ribosomal protein S6 kinase</fullName>
        <ecNumber evidence="10">2.7.11.1</ecNumber>
    </recommendedName>
</protein>
<feature type="domain" description="AGC-kinase C-terminal" evidence="14">
    <location>
        <begin position="312"/>
        <end position="382"/>
    </location>
</feature>
<dbReference type="Pfam" id="PF00069">
    <property type="entry name" value="Pkinase"/>
    <property type="match status" value="1"/>
</dbReference>
<evidence type="ECO:0000256" key="2">
    <source>
        <dbReference type="ARBA" id="ARBA00022527"/>
    </source>
</evidence>
<dbReference type="SMART" id="SM00133">
    <property type="entry name" value="S_TK_X"/>
    <property type="match status" value="1"/>
</dbReference>
<dbReference type="PROSITE" id="PS00108">
    <property type="entry name" value="PROTEIN_KINASE_ST"/>
    <property type="match status" value="1"/>
</dbReference>
<dbReference type="Pfam" id="PF00433">
    <property type="entry name" value="Pkinase_C"/>
    <property type="match status" value="1"/>
</dbReference>